<reference evidence="3" key="4">
    <citation type="submission" date="2016-08" db="EMBL/GenBank/DDBJ databases">
        <title>Sequencing, Assembly and Comparative Genomics of S. aureofaciens ATCC 10762.</title>
        <authorList>
            <person name="Gradnigo J.S."/>
            <person name="Johnson N."/>
            <person name="Somerville G.A."/>
        </authorList>
    </citation>
    <scope>NUCLEOTIDE SEQUENCE [LARGE SCALE GENOMIC DNA]</scope>
    <source>
        <strain evidence="3">ATCC 10762</strain>
    </source>
</reference>
<sequence>MTGDPLVREVFPDLLHELTALLEAEGEAELAAGARDLRLVADCGCGDDFCQSFRTEPHRGGQPYGPGHRCVPLLPTEGTLILDVVDGRIVYVEVLGREPLRDLRRPPDQPGHQPDHRPSRPSR</sequence>
<keyword evidence="4" id="KW-1185">Reference proteome</keyword>
<dbReference type="EMBL" id="JPRF03000027">
    <property type="protein sequence ID" value="OEV36323.1"/>
    <property type="molecule type" value="Genomic_DNA"/>
</dbReference>
<dbReference type="Proteomes" id="UP000610124">
    <property type="component" value="Unassembled WGS sequence"/>
</dbReference>
<feature type="region of interest" description="Disordered" evidence="1">
    <location>
        <begin position="100"/>
        <end position="123"/>
    </location>
</feature>
<accession>A0A8H9HJL4</accession>
<accession>A0A1E7N776</accession>
<reference evidence="2" key="5">
    <citation type="submission" date="2020-09" db="EMBL/GenBank/DDBJ databases">
        <authorList>
            <person name="Sun Q."/>
            <person name="Ohkuma M."/>
        </authorList>
    </citation>
    <scope>NUCLEOTIDE SEQUENCE</scope>
    <source>
        <strain evidence="2">JCM 4434</strain>
    </source>
</reference>
<name>A0A1E7N776_KITAU</name>
<evidence type="ECO:0000313" key="4">
    <source>
        <dbReference type="Proteomes" id="UP000037395"/>
    </source>
</evidence>
<reference evidence="3 4" key="2">
    <citation type="submission" date="2014-07" db="EMBL/GenBank/DDBJ databases">
        <authorList>
            <person name="Zhang J.E."/>
            <person name="Yang H."/>
            <person name="Guo J."/>
            <person name="Deng Z."/>
            <person name="Luo H."/>
            <person name="Luo M."/>
            <person name="Zhao B."/>
        </authorList>
    </citation>
    <scope>NUCLEOTIDE SEQUENCE [LARGE SCALE GENOMIC DNA]</scope>
    <source>
        <strain evidence="3">ATCC 10762</strain>
        <strain evidence="4">ATCC 10762 / DSM 40127 / CCM 3239 / JCM 4008 / LMG 5968 / NBRC 12843 / NCIMB 8234 / A-377</strain>
    </source>
</reference>
<dbReference type="AlphaFoldDB" id="A0A1E7N776"/>
<dbReference type="EMBL" id="BMUB01000004">
    <property type="protein sequence ID" value="GGU70490.1"/>
    <property type="molecule type" value="Genomic_DNA"/>
</dbReference>
<reference evidence="2" key="1">
    <citation type="journal article" date="2014" name="Int. J. Syst. Evol. Microbiol.">
        <title>Complete genome sequence of Corynebacterium casei LMG S-19264T (=DSM 44701T), isolated from a smear-ripened cheese.</title>
        <authorList>
            <consortium name="US DOE Joint Genome Institute (JGI-PGF)"/>
            <person name="Walter F."/>
            <person name="Albersmeier A."/>
            <person name="Kalinowski J."/>
            <person name="Ruckert C."/>
        </authorList>
    </citation>
    <scope>NUCLEOTIDE SEQUENCE</scope>
    <source>
        <strain evidence="2">JCM 4434</strain>
    </source>
</reference>
<evidence type="ECO:0000256" key="1">
    <source>
        <dbReference type="SAM" id="MobiDB-lite"/>
    </source>
</evidence>
<dbReference type="RefSeq" id="WP_043388250.1">
    <property type="nucleotide sequence ID" value="NZ_BMUB01000004.1"/>
</dbReference>
<organism evidence="3 4">
    <name type="scientific">Kitasatospora aureofaciens</name>
    <name type="common">Streptomyces aureofaciens</name>
    <dbReference type="NCBI Taxonomy" id="1894"/>
    <lineage>
        <taxon>Bacteria</taxon>
        <taxon>Bacillati</taxon>
        <taxon>Actinomycetota</taxon>
        <taxon>Actinomycetes</taxon>
        <taxon>Kitasatosporales</taxon>
        <taxon>Streptomycetaceae</taxon>
        <taxon>Kitasatospora</taxon>
    </lineage>
</organism>
<proteinExistence type="predicted"/>
<dbReference type="GeneID" id="97485379"/>
<evidence type="ECO:0000313" key="2">
    <source>
        <dbReference type="EMBL" id="GGU70490.1"/>
    </source>
</evidence>
<protein>
    <submittedName>
        <fullName evidence="3">Uncharacterized protein</fullName>
    </submittedName>
</protein>
<comment type="caution">
    <text evidence="3">The sequence shown here is derived from an EMBL/GenBank/DDBJ whole genome shotgun (WGS) entry which is preliminary data.</text>
</comment>
<reference evidence="4" key="3">
    <citation type="submission" date="2016-08" db="EMBL/GenBank/DDBJ databases">
        <title>Sequencing, assembly and comparative genomics of S. aureofaciens ATCC 10762.</title>
        <authorList>
            <person name="Gradnigo J.S."/>
            <person name="Johnson N."/>
            <person name="Somerville G.A."/>
        </authorList>
    </citation>
    <scope>NUCLEOTIDE SEQUENCE [LARGE SCALE GENOMIC DNA]</scope>
    <source>
        <strain evidence="4">ATCC 10762 / DSM 40127 / CCM 3239 / JCM 4008 / LMG 5968 / NBRC 12843 / NCIMB 8234 / A-377</strain>
    </source>
</reference>
<evidence type="ECO:0000313" key="3">
    <source>
        <dbReference type="EMBL" id="OEV36323.1"/>
    </source>
</evidence>
<dbReference type="Proteomes" id="UP000037395">
    <property type="component" value="Unassembled WGS sequence"/>
</dbReference>
<dbReference type="KEGG" id="kau:B6264_29075"/>
<gene>
    <name evidence="2" type="ORF">GCM10010502_22500</name>
    <name evidence="3" type="ORF">HS99_0029585</name>
</gene>